<reference evidence="1" key="1">
    <citation type="journal article" date="2020" name="mSystems">
        <title>Genome- and Community-Level Interaction Insights into Carbon Utilization and Element Cycling Functions of Hydrothermarchaeota in Hydrothermal Sediment.</title>
        <authorList>
            <person name="Zhou Z."/>
            <person name="Liu Y."/>
            <person name="Xu W."/>
            <person name="Pan J."/>
            <person name="Luo Z.H."/>
            <person name="Li M."/>
        </authorList>
    </citation>
    <scope>NUCLEOTIDE SEQUENCE [LARGE SCALE GENOMIC DNA]</scope>
    <source>
        <strain evidence="1">SpSt-769</strain>
    </source>
</reference>
<accession>A0A7C4ASC8</accession>
<dbReference type="AlphaFoldDB" id="A0A7C4ASC8"/>
<sequence>MRSSQRAQTFVRDMQRVTPYMYEGLYGSFLHYFMESDKSHWTGNLSAHLSQINQEWAEVGEEMAEVLWEEFEKRITC</sequence>
<evidence type="ECO:0000313" key="1">
    <source>
        <dbReference type="EMBL" id="HGH61199.1"/>
    </source>
</evidence>
<gene>
    <name evidence="1" type="ORF">ENV54_07875</name>
</gene>
<name>A0A7C4ASC8_9BACT</name>
<proteinExistence type="predicted"/>
<comment type="caution">
    <text evidence="1">The sequence shown here is derived from an EMBL/GenBank/DDBJ whole genome shotgun (WGS) entry which is preliminary data.</text>
</comment>
<organism evidence="1">
    <name type="scientific">Desulfomonile tiedjei</name>
    <dbReference type="NCBI Taxonomy" id="2358"/>
    <lineage>
        <taxon>Bacteria</taxon>
        <taxon>Pseudomonadati</taxon>
        <taxon>Thermodesulfobacteriota</taxon>
        <taxon>Desulfomonilia</taxon>
        <taxon>Desulfomonilales</taxon>
        <taxon>Desulfomonilaceae</taxon>
        <taxon>Desulfomonile</taxon>
    </lineage>
</organism>
<protein>
    <submittedName>
        <fullName evidence="1">Uncharacterized protein</fullName>
    </submittedName>
</protein>
<dbReference type="EMBL" id="DTGT01000244">
    <property type="protein sequence ID" value="HGH61199.1"/>
    <property type="molecule type" value="Genomic_DNA"/>
</dbReference>